<comment type="caution">
    <text evidence="2">The sequence shown here is derived from an EMBL/GenBank/DDBJ whole genome shotgun (WGS) entry which is preliminary data.</text>
</comment>
<evidence type="ECO:0000313" key="2">
    <source>
        <dbReference type="EMBL" id="MFC4530902.1"/>
    </source>
</evidence>
<dbReference type="GO" id="GO:0016874">
    <property type="term" value="F:ligase activity"/>
    <property type="evidence" value="ECO:0007669"/>
    <property type="project" value="UniProtKB-KW"/>
</dbReference>
<evidence type="ECO:0000256" key="1">
    <source>
        <dbReference type="SAM" id="MobiDB-lite"/>
    </source>
</evidence>
<sequence length="375" mass="39794">MLAPVGGSANDLPSRLHGPPVTVDLRSSHGTVSWSPPKPDGALTATPCVVLADRAGCGEFAVLQTMLRRLGVPSVRIDAEGVTALDLSLRVGDRALTLDGRRIAPTVVWARHFSPRAMPGAADPALTMVRADSWAALARQLASLAPSNLPMSGPGHLEQLAGAARAGVRVPETTVTTDPAAAATRMAGRRFVVKVVDEHFVETAPGLLVGVFPQIAHREELTRRPALDFPVMVQEYVEHDSELRVYYVDGAVHAYAVAKPSPDSPWRDGAEVPVTTAAVPAAAAEAVRRLAELWGLAYGAFDLLLRGTEVVFLEVNVDGDWRWFESRAGGTAVSAAAALMIRKRHLDALRSAGAPPPIEIVDFLLLGAPIAGRVR</sequence>
<proteinExistence type="predicted"/>
<dbReference type="EMBL" id="JBHSFP010000004">
    <property type="protein sequence ID" value="MFC4530902.1"/>
    <property type="molecule type" value="Genomic_DNA"/>
</dbReference>
<dbReference type="Proteomes" id="UP001596004">
    <property type="component" value="Unassembled WGS sequence"/>
</dbReference>
<gene>
    <name evidence="2" type="ORF">ACFO60_09015</name>
</gene>
<keyword evidence="2" id="KW-0436">Ligase</keyword>
<reference evidence="3" key="1">
    <citation type="journal article" date="2019" name="Int. J. Syst. Evol. Microbiol.">
        <title>The Global Catalogue of Microorganisms (GCM) 10K type strain sequencing project: providing services to taxonomists for standard genome sequencing and annotation.</title>
        <authorList>
            <consortium name="The Broad Institute Genomics Platform"/>
            <consortium name="The Broad Institute Genome Sequencing Center for Infectious Disease"/>
            <person name="Wu L."/>
            <person name="Ma J."/>
        </authorList>
    </citation>
    <scope>NUCLEOTIDE SEQUENCE [LARGE SCALE GENOMIC DNA]</scope>
    <source>
        <strain evidence="3">CGMCC 4.7132</strain>
    </source>
</reference>
<dbReference type="SUPFAM" id="SSF56059">
    <property type="entry name" value="Glutathione synthetase ATP-binding domain-like"/>
    <property type="match status" value="1"/>
</dbReference>
<protein>
    <submittedName>
        <fullName evidence="2">RimK family alpha-L-glutamate ligase</fullName>
    </submittedName>
</protein>
<accession>A0ABV9CDK8</accession>
<name>A0ABV9CDK8_9ACTN</name>
<dbReference type="RefSeq" id="WP_380839054.1">
    <property type="nucleotide sequence ID" value="NZ_JBHSFP010000004.1"/>
</dbReference>
<evidence type="ECO:0000313" key="3">
    <source>
        <dbReference type="Proteomes" id="UP001596004"/>
    </source>
</evidence>
<dbReference type="PANTHER" id="PTHR21621:SF0">
    <property type="entry name" value="BETA-CITRYLGLUTAMATE SYNTHASE B-RELATED"/>
    <property type="match status" value="1"/>
</dbReference>
<keyword evidence="3" id="KW-1185">Reference proteome</keyword>
<dbReference type="Gene3D" id="3.30.470.20">
    <property type="entry name" value="ATP-grasp fold, B domain"/>
    <property type="match status" value="1"/>
</dbReference>
<feature type="region of interest" description="Disordered" evidence="1">
    <location>
        <begin position="1"/>
        <end position="39"/>
    </location>
</feature>
<dbReference type="PANTHER" id="PTHR21621">
    <property type="entry name" value="RIBOSOMAL PROTEIN S6 MODIFICATION PROTEIN"/>
    <property type="match status" value="1"/>
</dbReference>
<organism evidence="2 3">
    <name type="scientific">Sphaerisporangium dianthi</name>
    <dbReference type="NCBI Taxonomy" id="1436120"/>
    <lineage>
        <taxon>Bacteria</taxon>
        <taxon>Bacillati</taxon>
        <taxon>Actinomycetota</taxon>
        <taxon>Actinomycetes</taxon>
        <taxon>Streptosporangiales</taxon>
        <taxon>Streptosporangiaceae</taxon>
        <taxon>Sphaerisporangium</taxon>
    </lineage>
</organism>